<gene>
    <name evidence="1" type="ORF">RA11412_0203</name>
</gene>
<proteinExistence type="predicted"/>
<protein>
    <submittedName>
        <fullName evidence="1">Uncharacterized protein</fullName>
    </submittedName>
</protein>
<dbReference type="AlphaFoldDB" id="A0A2Z5QVU6"/>
<dbReference type="EMBL" id="AP017895">
    <property type="protein sequence ID" value="BAV86502.1"/>
    <property type="molecule type" value="Genomic_DNA"/>
</dbReference>
<organism evidence="1 2">
    <name type="scientific">Rothia aeria</name>
    <dbReference type="NCBI Taxonomy" id="172042"/>
    <lineage>
        <taxon>Bacteria</taxon>
        <taxon>Bacillati</taxon>
        <taxon>Actinomycetota</taxon>
        <taxon>Actinomycetes</taxon>
        <taxon>Micrococcales</taxon>
        <taxon>Micrococcaceae</taxon>
        <taxon>Rothia</taxon>
    </lineage>
</organism>
<keyword evidence="2" id="KW-1185">Reference proteome</keyword>
<accession>A0A2Z5QVU6</accession>
<name>A0A2Z5QVU6_9MICC</name>
<evidence type="ECO:0000313" key="2">
    <source>
        <dbReference type="Proteomes" id="UP000250241"/>
    </source>
</evidence>
<dbReference type="KEGG" id="raj:RA11412_0203"/>
<reference evidence="1 2" key="1">
    <citation type="submission" date="2016-10" db="EMBL/GenBank/DDBJ databases">
        <title>Genome sequence of Rothia aeria strain JCM11412.</title>
        <authorList>
            <person name="Nambu T."/>
        </authorList>
    </citation>
    <scope>NUCLEOTIDE SEQUENCE [LARGE SCALE GENOMIC DNA]</scope>
    <source>
        <strain evidence="1 2">JCM 11412</strain>
    </source>
</reference>
<evidence type="ECO:0000313" key="1">
    <source>
        <dbReference type="EMBL" id="BAV86502.1"/>
    </source>
</evidence>
<sequence length="53" mass="6055">MRKDTGPCGPNRHHHCPAVVTNMHKPFGDARQLFKFNVYGAVTHDFLLRVSCF</sequence>
<dbReference type="Proteomes" id="UP000250241">
    <property type="component" value="Chromosome"/>
</dbReference>